<dbReference type="EMBL" id="HBIZ01017491">
    <property type="protein sequence ID" value="CAE0758303.1"/>
    <property type="molecule type" value="Transcribed_RNA"/>
</dbReference>
<reference evidence="2" key="1">
    <citation type="submission" date="2021-01" db="EMBL/GenBank/DDBJ databases">
        <authorList>
            <person name="Corre E."/>
            <person name="Pelletier E."/>
            <person name="Niang G."/>
            <person name="Scheremetjew M."/>
            <person name="Finn R."/>
            <person name="Kale V."/>
            <person name="Holt S."/>
            <person name="Cochrane G."/>
            <person name="Meng A."/>
            <person name="Brown T."/>
            <person name="Cohen L."/>
        </authorList>
    </citation>
    <scope>NUCLEOTIDE SEQUENCE</scope>
    <source>
        <strain evidence="2">CCMP645</strain>
    </source>
</reference>
<organism evidence="2">
    <name type="scientific">Chrysotila carterae</name>
    <name type="common">Marine alga</name>
    <name type="synonym">Syracosphaera carterae</name>
    <dbReference type="NCBI Taxonomy" id="13221"/>
    <lineage>
        <taxon>Eukaryota</taxon>
        <taxon>Haptista</taxon>
        <taxon>Haptophyta</taxon>
        <taxon>Prymnesiophyceae</taxon>
        <taxon>Isochrysidales</taxon>
        <taxon>Isochrysidaceae</taxon>
        <taxon>Chrysotila</taxon>
    </lineage>
</organism>
<evidence type="ECO:0000256" key="1">
    <source>
        <dbReference type="SAM" id="MobiDB-lite"/>
    </source>
</evidence>
<feature type="compositionally biased region" description="Polar residues" evidence="1">
    <location>
        <begin position="34"/>
        <end position="47"/>
    </location>
</feature>
<gene>
    <name evidence="2" type="ORF">PCAR00345_LOCUS10897</name>
</gene>
<protein>
    <submittedName>
        <fullName evidence="2">Uncharacterized protein</fullName>
    </submittedName>
</protein>
<name>A0A7S4B920_CHRCT</name>
<sequence>MVERHPRFCASCQWIGSTNQSGGERKQREPAHLQPSQEMASTNKRVNSKQHATATYIAFVGATCIQYCHRTSVSLRTHSPHRCTLQPLQHMLQLLPQLTSATSYLHRRHM</sequence>
<feature type="region of interest" description="Disordered" evidence="1">
    <location>
        <begin position="16"/>
        <end position="47"/>
    </location>
</feature>
<dbReference type="AlphaFoldDB" id="A0A7S4B920"/>
<proteinExistence type="predicted"/>
<accession>A0A7S4B920</accession>
<evidence type="ECO:0000313" key="2">
    <source>
        <dbReference type="EMBL" id="CAE0758303.1"/>
    </source>
</evidence>